<protein>
    <submittedName>
        <fullName evidence="1">Uncharacterized protein</fullName>
    </submittedName>
</protein>
<dbReference type="AlphaFoldDB" id="A0A9K3CRP2"/>
<gene>
    <name evidence="1" type="ORF">KIPB_002021</name>
</gene>
<name>A0A9K3CRP2_9EUKA</name>
<evidence type="ECO:0000313" key="2">
    <source>
        <dbReference type="Proteomes" id="UP000265618"/>
    </source>
</evidence>
<comment type="caution">
    <text evidence="1">The sequence shown here is derived from an EMBL/GenBank/DDBJ whole genome shotgun (WGS) entry which is preliminary data.</text>
</comment>
<evidence type="ECO:0000313" key="1">
    <source>
        <dbReference type="EMBL" id="GIQ81113.1"/>
    </source>
</evidence>
<keyword evidence="2" id="KW-1185">Reference proteome</keyword>
<dbReference type="EMBL" id="BDIP01000309">
    <property type="protein sequence ID" value="GIQ81113.1"/>
    <property type="molecule type" value="Genomic_DNA"/>
</dbReference>
<organism evidence="1 2">
    <name type="scientific">Kipferlia bialata</name>
    <dbReference type="NCBI Taxonomy" id="797122"/>
    <lineage>
        <taxon>Eukaryota</taxon>
        <taxon>Metamonada</taxon>
        <taxon>Carpediemonas-like organisms</taxon>
        <taxon>Kipferlia</taxon>
    </lineage>
</organism>
<accession>A0A9K3CRP2</accession>
<sequence length="121" mass="13876">MRDVTESMVSLARQTFEALSRLHDHWTPEMLVRLARGLEYVRLELDDELCPEQWELMQEVLATETVSLGDLMLLGGFTREKETPGSCNMVKQDLQSGLISKYYDDCDAGSVERISRLLNFC</sequence>
<reference evidence="1 2" key="1">
    <citation type="journal article" date="2018" name="PLoS ONE">
        <title>The draft genome of Kipferlia bialata reveals reductive genome evolution in fornicate parasites.</title>
        <authorList>
            <person name="Tanifuji G."/>
            <person name="Takabayashi S."/>
            <person name="Kume K."/>
            <person name="Takagi M."/>
            <person name="Nakayama T."/>
            <person name="Kamikawa R."/>
            <person name="Inagaki Y."/>
            <person name="Hashimoto T."/>
        </authorList>
    </citation>
    <scope>NUCLEOTIDE SEQUENCE [LARGE SCALE GENOMIC DNA]</scope>
    <source>
        <strain evidence="1">NY0173</strain>
    </source>
</reference>
<dbReference type="Proteomes" id="UP000265618">
    <property type="component" value="Unassembled WGS sequence"/>
</dbReference>
<proteinExistence type="predicted"/>